<evidence type="ECO:0008006" key="3">
    <source>
        <dbReference type="Google" id="ProtNLM"/>
    </source>
</evidence>
<organism evidence="1 2">
    <name type="scientific">Variovorax ginsengisoli</name>
    <dbReference type="NCBI Taxonomy" id="363844"/>
    <lineage>
        <taxon>Bacteria</taxon>
        <taxon>Pseudomonadati</taxon>
        <taxon>Pseudomonadota</taxon>
        <taxon>Betaproteobacteria</taxon>
        <taxon>Burkholderiales</taxon>
        <taxon>Comamonadaceae</taxon>
        <taxon>Variovorax</taxon>
    </lineage>
</organism>
<dbReference type="Proteomes" id="UP001226867">
    <property type="component" value="Unassembled WGS sequence"/>
</dbReference>
<keyword evidence="2" id="KW-1185">Reference proteome</keyword>
<proteinExistence type="predicted"/>
<dbReference type="EMBL" id="JAUSRO010000017">
    <property type="protein sequence ID" value="MDP9902345.1"/>
    <property type="molecule type" value="Genomic_DNA"/>
</dbReference>
<sequence length="586" mass="66444">MMLLSDQLRACHDHLRAQCAALPAPYPAYALFFSVTDGTRRAHVEFASGPDLATAWATGVDKLQGWMGGQPLPATWLRVDWVEGARAVSWDRLVDQLAVTKRGYFRFGIAFDEGFEQAFTEQELNANAMLYGGAQTEHAVVNTNNFRAYARLRFGAKVTMQLPPSGLAYLLATRGVFCGEDGIAHPLCGIGLNAGRRDVASLDADTVYDLVDRSASYLARQVKDDGLFVYGHFPCFDRPIPTYNTLRHASSLYAMIEAWELTRDQALRSAIERSVTQLTRHLVRIYQLPSGRDAAFLVDTGDEIKLGGNAVCLLALVKYCEVMDTRQWLPLLDQLAEGIVWMQDLPTGRFNHVLNAQDLSLKQASRIIYYDGEAAFGLMRLYGLTRNPRWLAAVERAFGHFILAEHWRAHDHWLSYCVNELTRWRPEERYFRFGLKNVVDHLDFVLERKTTFPTLLELMLAANQMIARIQQMPAMHGLLDELDMPKFEQALEHRANYLLNGFFWPEMAMYFKNPLSIENSFFIRHQSFRVRIDDVEHYLSGFVGYHKLLKSRIAQSACESITMPEPEPPTAPCEARTTTISKAVAA</sequence>
<gene>
    <name evidence="1" type="ORF">J2W36_004622</name>
</gene>
<dbReference type="SUPFAM" id="SSF48208">
    <property type="entry name" value="Six-hairpin glycosidases"/>
    <property type="match status" value="1"/>
</dbReference>
<reference evidence="1 2" key="1">
    <citation type="submission" date="2023-07" db="EMBL/GenBank/DDBJ databases">
        <title>Sorghum-associated microbial communities from plants grown in Nebraska, USA.</title>
        <authorList>
            <person name="Schachtman D."/>
        </authorList>
    </citation>
    <scope>NUCLEOTIDE SEQUENCE [LARGE SCALE GENOMIC DNA]</scope>
    <source>
        <strain evidence="1 2">DS1607</strain>
    </source>
</reference>
<evidence type="ECO:0000313" key="2">
    <source>
        <dbReference type="Proteomes" id="UP001226867"/>
    </source>
</evidence>
<accession>A0ABT9SDS4</accession>
<comment type="caution">
    <text evidence="1">The sequence shown here is derived from an EMBL/GenBank/DDBJ whole genome shotgun (WGS) entry which is preliminary data.</text>
</comment>
<dbReference type="InterPro" id="IPR008928">
    <property type="entry name" value="6-hairpin_glycosidase_sf"/>
</dbReference>
<protein>
    <recommendedName>
        <fullName evidence="3">Mur ligase</fullName>
    </recommendedName>
</protein>
<dbReference type="RefSeq" id="WP_307692092.1">
    <property type="nucleotide sequence ID" value="NZ_JAUSRO010000017.1"/>
</dbReference>
<name>A0ABT9SDS4_9BURK</name>
<evidence type="ECO:0000313" key="1">
    <source>
        <dbReference type="EMBL" id="MDP9902345.1"/>
    </source>
</evidence>